<protein>
    <submittedName>
        <fullName evidence="2">BPI1 domain-containing protein</fullName>
    </submittedName>
</protein>
<reference evidence="2" key="1">
    <citation type="submission" date="2016-11" db="UniProtKB">
        <authorList>
            <consortium name="WormBaseParasite"/>
        </authorList>
    </citation>
    <scope>IDENTIFICATION</scope>
    <source>
        <strain evidence="2">KR3021</strain>
    </source>
</reference>
<evidence type="ECO:0000313" key="1">
    <source>
        <dbReference type="Proteomes" id="UP000095286"/>
    </source>
</evidence>
<organism evidence="1 2">
    <name type="scientific">Rhabditophanes sp. KR3021</name>
    <dbReference type="NCBI Taxonomy" id="114890"/>
    <lineage>
        <taxon>Eukaryota</taxon>
        <taxon>Metazoa</taxon>
        <taxon>Ecdysozoa</taxon>
        <taxon>Nematoda</taxon>
        <taxon>Chromadorea</taxon>
        <taxon>Rhabditida</taxon>
        <taxon>Tylenchina</taxon>
        <taxon>Panagrolaimomorpha</taxon>
        <taxon>Strongyloidoidea</taxon>
        <taxon>Alloionematidae</taxon>
        <taxon>Rhabditophanes</taxon>
    </lineage>
</organism>
<accession>A0AC35TLS0</accession>
<dbReference type="Proteomes" id="UP000095286">
    <property type="component" value="Unplaced"/>
</dbReference>
<proteinExistence type="predicted"/>
<name>A0AC35TLS0_9BILA</name>
<dbReference type="WBParaSite" id="RSKR_0000212400.1">
    <property type="protein sequence ID" value="RSKR_0000212400.1"/>
    <property type="gene ID" value="RSKR_0000212400"/>
</dbReference>
<evidence type="ECO:0000313" key="2">
    <source>
        <dbReference type="WBParaSite" id="RSKR_0000212400.1"/>
    </source>
</evidence>
<sequence>MCSRILSLTIVCALIATAISHQSFQNGPRFVQQGPAINYQKPNIPQQVLPRGAQTQGFAPQQVVPFRPQLVARGACTAIGGCGSSPAMDFNQLLLGGSRGYAGMKARVNARGFQYASSIIGNLLNDEIRRAKIPAISQCIKEVNGCIQIYNIFVSRYRCPERIAIYPAPPNRIVISVQNLDIGITGNLGGIQN</sequence>